<name>A0ABY8FNM7_9GAMM</name>
<dbReference type="PANTHER" id="PTHR42745">
    <property type="match status" value="1"/>
</dbReference>
<dbReference type="Pfam" id="PF01380">
    <property type="entry name" value="SIS"/>
    <property type="match status" value="1"/>
</dbReference>
<reference evidence="8 9" key="1">
    <citation type="submission" date="2019-01" db="EMBL/GenBank/DDBJ databases">
        <title>Genome sequence of Salinicola endophyticus REST5.</title>
        <authorList>
            <person name="Nascimento F.X."/>
        </authorList>
    </citation>
    <scope>NUCLEOTIDE SEQUENCE [LARGE SCALE GENOMIC DNA]</scope>
    <source>
        <strain evidence="8 9">REST5</strain>
    </source>
</reference>
<evidence type="ECO:0000256" key="3">
    <source>
        <dbReference type="ARBA" id="ARBA00023122"/>
    </source>
</evidence>
<evidence type="ECO:0000259" key="6">
    <source>
        <dbReference type="PROSITE" id="PS51371"/>
    </source>
</evidence>
<dbReference type="SUPFAM" id="SSF53697">
    <property type="entry name" value="SIS domain"/>
    <property type="match status" value="1"/>
</dbReference>
<dbReference type="InterPro" id="IPR050986">
    <property type="entry name" value="GutQ/KpsF_isomerases"/>
</dbReference>
<keyword evidence="4 8" id="KW-0413">Isomerase</keyword>
<evidence type="ECO:0000259" key="7">
    <source>
        <dbReference type="PROSITE" id="PS51464"/>
    </source>
</evidence>
<evidence type="ECO:0000256" key="2">
    <source>
        <dbReference type="ARBA" id="ARBA00022737"/>
    </source>
</evidence>
<dbReference type="NCBIfam" id="TIGR00393">
    <property type="entry name" value="kpsF"/>
    <property type="match status" value="1"/>
</dbReference>
<dbReference type="InterPro" id="IPR035474">
    <property type="entry name" value="SIS_Kpsf"/>
</dbReference>
<dbReference type="PROSITE" id="PS51464">
    <property type="entry name" value="SIS"/>
    <property type="match status" value="1"/>
</dbReference>
<evidence type="ECO:0000313" key="8">
    <source>
        <dbReference type="EMBL" id="WFF43650.1"/>
    </source>
</evidence>
<comment type="catalytic activity">
    <reaction evidence="4">
        <text>D-arabinose 5-phosphate = D-ribulose 5-phosphate</text>
        <dbReference type="Rhea" id="RHEA:23104"/>
        <dbReference type="ChEBI" id="CHEBI:57693"/>
        <dbReference type="ChEBI" id="CHEBI:58121"/>
        <dbReference type="EC" id="5.3.1.13"/>
    </reaction>
</comment>
<feature type="domain" description="SIS" evidence="7">
    <location>
        <begin position="34"/>
        <end position="177"/>
    </location>
</feature>
<dbReference type="Proteomes" id="UP001321526">
    <property type="component" value="Chromosome"/>
</dbReference>
<organism evidence="8 9">
    <name type="scientific">Salinicola endophyticus</name>
    <dbReference type="NCBI Taxonomy" id="1949083"/>
    <lineage>
        <taxon>Bacteria</taxon>
        <taxon>Pseudomonadati</taxon>
        <taxon>Pseudomonadota</taxon>
        <taxon>Gammaproteobacteria</taxon>
        <taxon>Oceanospirillales</taxon>
        <taxon>Halomonadaceae</taxon>
        <taxon>Salinicola</taxon>
    </lineage>
</organism>
<dbReference type="EMBL" id="CP035631">
    <property type="protein sequence ID" value="WFF43650.1"/>
    <property type="molecule type" value="Genomic_DNA"/>
</dbReference>
<keyword evidence="2" id="KW-0677">Repeat</keyword>
<dbReference type="InterPro" id="IPR004800">
    <property type="entry name" value="KdsD/KpsF-type"/>
</dbReference>
<accession>A0ABY8FNM7</accession>
<evidence type="ECO:0000256" key="4">
    <source>
        <dbReference type="PIRNR" id="PIRNR004692"/>
    </source>
</evidence>
<dbReference type="EC" id="5.3.1.13" evidence="4"/>
<evidence type="ECO:0000256" key="5">
    <source>
        <dbReference type="PROSITE-ProRule" id="PRU00703"/>
    </source>
</evidence>
<dbReference type="PROSITE" id="PS51371">
    <property type="entry name" value="CBS"/>
    <property type="match status" value="1"/>
</dbReference>
<dbReference type="InterPro" id="IPR046348">
    <property type="entry name" value="SIS_dom_sf"/>
</dbReference>
<dbReference type="Gene3D" id="3.40.50.10490">
    <property type="entry name" value="Glucose-6-phosphate isomerase like protein, domain 1"/>
    <property type="match status" value="1"/>
</dbReference>
<dbReference type="PIRSF" id="PIRSF004692">
    <property type="entry name" value="KdsD_KpsF"/>
    <property type="match status" value="1"/>
</dbReference>
<proteinExistence type="inferred from homology"/>
<dbReference type="GO" id="GO:0016853">
    <property type="term" value="F:isomerase activity"/>
    <property type="evidence" value="ECO:0007669"/>
    <property type="project" value="UniProtKB-KW"/>
</dbReference>
<dbReference type="CDD" id="cd05014">
    <property type="entry name" value="SIS_Kpsf"/>
    <property type="match status" value="1"/>
</dbReference>
<dbReference type="Pfam" id="PF00571">
    <property type="entry name" value="CBS"/>
    <property type="match status" value="2"/>
</dbReference>
<comment type="similarity">
    <text evidence="1 4">Belongs to the SIS family. GutQ/KpsF subfamily.</text>
</comment>
<evidence type="ECO:0000256" key="1">
    <source>
        <dbReference type="ARBA" id="ARBA00008165"/>
    </source>
</evidence>
<protein>
    <recommendedName>
        <fullName evidence="4">Arabinose 5-phosphate isomerase</fullName>
        <shortName evidence="4">API</shortName>
        <ecNumber evidence="4">5.3.1.13</ecNumber>
    </recommendedName>
</protein>
<gene>
    <name evidence="8" type="ORF">EVC62_14790</name>
</gene>
<dbReference type="Gene3D" id="3.10.580.10">
    <property type="entry name" value="CBS-domain"/>
    <property type="match status" value="1"/>
</dbReference>
<evidence type="ECO:0000313" key="9">
    <source>
        <dbReference type="Proteomes" id="UP001321526"/>
    </source>
</evidence>
<dbReference type="InterPro" id="IPR001347">
    <property type="entry name" value="SIS_dom"/>
</dbReference>
<sequence>MTACSLELAKGVFEDQSRALSHIGRSLSGGFLDAVELIYACAGNVIISGMGKSGIIGRKIAATLASTGSPSFFVHPGEAYHGDLGMIGGDDLVILISYSGETDEVIKLLPYLRHIQACTIAITGNPASTLASSADVHLNVSIEREACPNNLAPTTSTTATLVMGDALAVALMNRRAFMPIDFARFHPGGSLGRKLLTKARDVMHRVPSLARMSTFAEVVHQISEGEQGIVCVIDDAGKLIGVVTDGDLRRAIEKRGKTEDLTANDIMGIMPVAVSADANLYDCERLMRERKLTSLIVAEERCPMGVVKSFDA</sequence>
<dbReference type="InterPro" id="IPR046342">
    <property type="entry name" value="CBS_dom_sf"/>
</dbReference>
<dbReference type="InterPro" id="IPR000644">
    <property type="entry name" value="CBS_dom"/>
</dbReference>
<keyword evidence="3 5" id="KW-0129">CBS domain</keyword>
<feature type="domain" description="CBS" evidence="6">
    <location>
        <begin position="202"/>
        <end position="259"/>
    </location>
</feature>
<dbReference type="PANTHER" id="PTHR42745:SF1">
    <property type="entry name" value="ARABINOSE 5-PHOSPHATE ISOMERASE KDSD"/>
    <property type="match status" value="1"/>
</dbReference>
<keyword evidence="9" id="KW-1185">Reference proteome</keyword>